<name>A0A9W9KTC3_9EURO</name>
<evidence type="ECO:0000313" key="4">
    <source>
        <dbReference type="Proteomes" id="UP001147746"/>
    </source>
</evidence>
<dbReference type="EMBL" id="JAPZBO010000004">
    <property type="protein sequence ID" value="KAJ5318293.1"/>
    <property type="molecule type" value="Genomic_DNA"/>
</dbReference>
<gene>
    <name evidence="3" type="ORF">N7476_004713</name>
</gene>
<evidence type="ECO:0000256" key="2">
    <source>
        <dbReference type="SAM" id="MobiDB-lite"/>
    </source>
</evidence>
<protein>
    <submittedName>
        <fullName evidence="3">Uncharacterized protein</fullName>
    </submittedName>
</protein>
<feature type="compositionally biased region" description="Polar residues" evidence="2">
    <location>
        <begin position="51"/>
        <end position="64"/>
    </location>
</feature>
<proteinExistence type="predicted"/>
<dbReference type="Proteomes" id="UP001147746">
    <property type="component" value="Unassembled WGS sequence"/>
</dbReference>
<keyword evidence="1" id="KW-0175">Coiled coil</keyword>
<accession>A0A9W9KTC3</accession>
<feature type="compositionally biased region" description="Polar residues" evidence="2">
    <location>
        <begin position="27"/>
        <end position="45"/>
    </location>
</feature>
<keyword evidence="4" id="KW-1185">Reference proteome</keyword>
<evidence type="ECO:0000313" key="3">
    <source>
        <dbReference type="EMBL" id="KAJ5318293.1"/>
    </source>
</evidence>
<dbReference type="AlphaFoldDB" id="A0A9W9KTC3"/>
<comment type="caution">
    <text evidence="3">The sequence shown here is derived from an EMBL/GenBank/DDBJ whole genome shotgun (WGS) entry which is preliminary data.</text>
</comment>
<organism evidence="3 4">
    <name type="scientific">Penicillium atrosanguineum</name>
    <dbReference type="NCBI Taxonomy" id="1132637"/>
    <lineage>
        <taxon>Eukaryota</taxon>
        <taxon>Fungi</taxon>
        <taxon>Dikarya</taxon>
        <taxon>Ascomycota</taxon>
        <taxon>Pezizomycotina</taxon>
        <taxon>Eurotiomycetes</taxon>
        <taxon>Eurotiomycetidae</taxon>
        <taxon>Eurotiales</taxon>
        <taxon>Aspergillaceae</taxon>
        <taxon>Penicillium</taxon>
    </lineage>
</organism>
<feature type="coiled-coil region" evidence="1">
    <location>
        <begin position="84"/>
        <end position="150"/>
    </location>
</feature>
<evidence type="ECO:0000256" key="1">
    <source>
        <dbReference type="SAM" id="Coils"/>
    </source>
</evidence>
<reference evidence="3" key="1">
    <citation type="submission" date="2022-12" db="EMBL/GenBank/DDBJ databases">
        <authorList>
            <person name="Petersen C."/>
        </authorList>
    </citation>
    <scope>NUCLEOTIDE SEQUENCE</scope>
    <source>
        <strain evidence="3">IBT 21472</strain>
    </source>
</reference>
<sequence length="250" mass="28038">MPKELPLSRTRAGAPIKTASGRRSGPSAAQTSQPYPTRVSASLRSSKQDSQRQLPQNLLPQSPKDSAPEDVQNDTDHVDCKLIFKKADRDRAQLLVQLNEQRQEASKAAGHFGAEKARFQAQNRKLHLDLQKAKEEVQKVKQERVDLQKRFEESTPDPEAYVLRVDYEQILTEFGMLSSSMTRKIEKMRSDSENVSITKFMPHSDALQSPWAPDEFDVLGNPAIPEDMAPMLSTSEALALPNFDTYGETS</sequence>
<feature type="region of interest" description="Disordered" evidence="2">
    <location>
        <begin position="1"/>
        <end position="76"/>
    </location>
</feature>
<reference evidence="3" key="2">
    <citation type="journal article" date="2023" name="IMA Fungus">
        <title>Comparative genomic study of the Penicillium genus elucidates a diverse pangenome and 15 lateral gene transfer events.</title>
        <authorList>
            <person name="Petersen C."/>
            <person name="Sorensen T."/>
            <person name="Nielsen M.R."/>
            <person name="Sondergaard T.E."/>
            <person name="Sorensen J.L."/>
            <person name="Fitzpatrick D.A."/>
            <person name="Frisvad J.C."/>
            <person name="Nielsen K.L."/>
        </authorList>
    </citation>
    <scope>NUCLEOTIDE SEQUENCE</scope>
    <source>
        <strain evidence="3">IBT 21472</strain>
    </source>
</reference>